<name>A0ABU7EGY3_9TELE</name>
<proteinExistence type="predicted"/>
<evidence type="ECO:0000313" key="2">
    <source>
        <dbReference type="Proteomes" id="UP001352852"/>
    </source>
</evidence>
<sequence length="128" mass="14802">MLQKHLFGPFHEQRVTWKQVSVMIGNERSISESFSRSQVRMRGSSPLCDQLRERIVQQLKNNFSQHAIEAKAINLQHPEPPPASLEPSSKVCCGLSPHFRLFLEIMDGPKRRRTIWIIISAKFNSQHL</sequence>
<organism evidence="1 2">
    <name type="scientific">Characodon lateralis</name>
    <dbReference type="NCBI Taxonomy" id="208331"/>
    <lineage>
        <taxon>Eukaryota</taxon>
        <taxon>Metazoa</taxon>
        <taxon>Chordata</taxon>
        <taxon>Craniata</taxon>
        <taxon>Vertebrata</taxon>
        <taxon>Euteleostomi</taxon>
        <taxon>Actinopterygii</taxon>
        <taxon>Neopterygii</taxon>
        <taxon>Teleostei</taxon>
        <taxon>Neoteleostei</taxon>
        <taxon>Acanthomorphata</taxon>
        <taxon>Ovalentaria</taxon>
        <taxon>Atherinomorphae</taxon>
        <taxon>Cyprinodontiformes</taxon>
        <taxon>Goodeidae</taxon>
        <taxon>Characodon</taxon>
    </lineage>
</organism>
<keyword evidence="2" id="KW-1185">Reference proteome</keyword>
<dbReference type="Proteomes" id="UP001352852">
    <property type="component" value="Unassembled WGS sequence"/>
</dbReference>
<protein>
    <submittedName>
        <fullName evidence="1">Uncharacterized protein</fullName>
    </submittedName>
</protein>
<reference evidence="1 2" key="1">
    <citation type="submission" date="2021-06" db="EMBL/GenBank/DDBJ databases">
        <authorList>
            <person name="Palmer J.M."/>
        </authorList>
    </citation>
    <scope>NUCLEOTIDE SEQUENCE [LARGE SCALE GENOMIC DNA]</scope>
    <source>
        <strain evidence="1 2">CL_MEX2019</strain>
        <tissue evidence="1">Muscle</tissue>
    </source>
</reference>
<comment type="caution">
    <text evidence="1">The sequence shown here is derived from an EMBL/GenBank/DDBJ whole genome shotgun (WGS) entry which is preliminary data.</text>
</comment>
<accession>A0ABU7EGY3</accession>
<gene>
    <name evidence="1" type="ORF">CHARACLAT_028995</name>
</gene>
<evidence type="ECO:0000313" key="1">
    <source>
        <dbReference type="EMBL" id="MED6285405.1"/>
    </source>
</evidence>
<dbReference type="EMBL" id="JAHUTJ010053169">
    <property type="protein sequence ID" value="MED6285405.1"/>
    <property type="molecule type" value="Genomic_DNA"/>
</dbReference>